<dbReference type="EMBL" id="CATNWA010000222">
    <property type="protein sequence ID" value="CAI9534696.1"/>
    <property type="molecule type" value="Genomic_DNA"/>
</dbReference>
<evidence type="ECO:0000313" key="1">
    <source>
        <dbReference type="EMBL" id="CAI9534696.1"/>
    </source>
</evidence>
<keyword evidence="2" id="KW-1185">Reference proteome</keyword>
<sequence>MGLFSTDHHVVIASYCSHMIGSPSRWPRPSAVSGQILTTQPQAAVGTFFLPPHTVYALC</sequence>
<feature type="non-terminal residue" evidence="1">
    <location>
        <position position="59"/>
    </location>
</feature>
<evidence type="ECO:0000313" key="2">
    <source>
        <dbReference type="Proteomes" id="UP001162483"/>
    </source>
</evidence>
<gene>
    <name evidence="1" type="ORF">SPARVUS_LOCUS684017</name>
</gene>
<name>A0ABN9AJ94_9NEOB</name>
<accession>A0ABN9AJ94</accession>
<reference evidence="1" key="1">
    <citation type="submission" date="2023-05" db="EMBL/GenBank/DDBJ databases">
        <authorList>
            <person name="Stuckert A."/>
        </authorList>
    </citation>
    <scope>NUCLEOTIDE SEQUENCE</scope>
</reference>
<dbReference type="Proteomes" id="UP001162483">
    <property type="component" value="Unassembled WGS sequence"/>
</dbReference>
<protein>
    <submittedName>
        <fullName evidence="1">Uncharacterized protein</fullName>
    </submittedName>
</protein>
<proteinExistence type="predicted"/>
<comment type="caution">
    <text evidence="1">The sequence shown here is derived from an EMBL/GenBank/DDBJ whole genome shotgun (WGS) entry which is preliminary data.</text>
</comment>
<organism evidence="1 2">
    <name type="scientific">Staurois parvus</name>
    <dbReference type="NCBI Taxonomy" id="386267"/>
    <lineage>
        <taxon>Eukaryota</taxon>
        <taxon>Metazoa</taxon>
        <taxon>Chordata</taxon>
        <taxon>Craniata</taxon>
        <taxon>Vertebrata</taxon>
        <taxon>Euteleostomi</taxon>
        <taxon>Amphibia</taxon>
        <taxon>Batrachia</taxon>
        <taxon>Anura</taxon>
        <taxon>Neobatrachia</taxon>
        <taxon>Ranoidea</taxon>
        <taxon>Ranidae</taxon>
        <taxon>Staurois</taxon>
    </lineage>
</organism>